<evidence type="ECO:0000256" key="1">
    <source>
        <dbReference type="SAM" id="Phobius"/>
    </source>
</evidence>
<keyword evidence="1" id="KW-0472">Membrane</keyword>
<protein>
    <recommendedName>
        <fullName evidence="4">Cyanide insensitive terminal oxidase, subunit III</fullName>
    </recommendedName>
</protein>
<accession>A0ABS0AGR2</accession>
<proteinExistence type="predicted"/>
<keyword evidence="3" id="KW-1185">Reference proteome</keyword>
<dbReference type="RefSeq" id="WP_194855416.1">
    <property type="nucleotide sequence ID" value="NZ_ARXR01000006.1"/>
</dbReference>
<keyword evidence="1" id="KW-1133">Transmembrane helix</keyword>
<feature type="transmembrane region" description="Helical" evidence="1">
    <location>
        <begin position="20"/>
        <end position="41"/>
    </location>
</feature>
<comment type="caution">
    <text evidence="2">The sequence shown here is derived from an EMBL/GenBank/DDBJ whole genome shotgun (WGS) entry which is preliminary data.</text>
</comment>
<dbReference type="Pfam" id="PF10617">
    <property type="entry name" value="DUF2474"/>
    <property type="match status" value="1"/>
</dbReference>
<sequence>MQGRETRERNGATAPLRKRLGWLVLIWVASVLTLGGVAWLMRLFMNAIGLQTN</sequence>
<evidence type="ECO:0000313" key="3">
    <source>
        <dbReference type="Proteomes" id="UP000644441"/>
    </source>
</evidence>
<dbReference type="InterPro" id="IPR018895">
    <property type="entry name" value="DUF2474"/>
</dbReference>
<gene>
    <name evidence="2" type="ORF">ISO4_01067</name>
</gene>
<organism evidence="2 3">
    <name type="scientific">Alloalcanivorax venustensis ISO4</name>
    <dbReference type="NCBI Taxonomy" id="1177184"/>
    <lineage>
        <taxon>Bacteria</taxon>
        <taxon>Pseudomonadati</taxon>
        <taxon>Pseudomonadota</taxon>
        <taxon>Gammaproteobacteria</taxon>
        <taxon>Oceanospirillales</taxon>
        <taxon>Alcanivoracaceae</taxon>
        <taxon>Alloalcanivorax</taxon>
    </lineage>
</organism>
<dbReference type="EMBL" id="ARXR01000006">
    <property type="protein sequence ID" value="MBF5052465.1"/>
    <property type="molecule type" value="Genomic_DNA"/>
</dbReference>
<reference evidence="2 3" key="1">
    <citation type="submission" date="2012-09" db="EMBL/GenBank/DDBJ databases">
        <title>Genome Sequence of alkane-degrading Bacterium Alcanivorax venustensis ISO4.</title>
        <authorList>
            <person name="Lai Q."/>
            <person name="Shao Z."/>
        </authorList>
    </citation>
    <scope>NUCLEOTIDE SEQUENCE [LARGE SCALE GENOMIC DNA]</scope>
    <source>
        <strain evidence="2 3">ISO4</strain>
    </source>
</reference>
<name>A0ABS0AGR2_9GAMM</name>
<dbReference type="Proteomes" id="UP000644441">
    <property type="component" value="Unassembled WGS sequence"/>
</dbReference>
<evidence type="ECO:0000313" key="2">
    <source>
        <dbReference type="EMBL" id="MBF5052465.1"/>
    </source>
</evidence>
<evidence type="ECO:0008006" key="4">
    <source>
        <dbReference type="Google" id="ProtNLM"/>
    </source>
</evidence>
<keyword evidence="1" id="KW-0812">Transmembrane</keyword>